<keyword evidence="1" id="KW-0472">Membrane</keyword>
<reference evidence="2 3" key="1">
    <citation type="journal article" date="2013" name="Stand. Genomic Sci.">
        <title>Genomic Encyclopedia of Type Strains, Phase I: The one thousand microbial genomes (KMG-I) project.</title>
        <authorList>
            <person name="Kyrpides N.C."/>
            <person name="Woyke T."/>
            <person name="Eisen J.A."/>
            <person name="Garrity G."/>
            <person name="Lilburn T.G."/>
            <person name="Beck B.J."/>
            <person name="Whitman W.B."/>
            <person name="Hugenholtz P."/>
            <person name="Klenk H.P."/>
        </authorList>
    </citation>
    <scope>NUCLEOTIDE SEQUENCE [LARGE SCALE GENOMIC DNA]</scope>
    <source>
        <strain evidence="2 3">DSM 13484</strain>
    </source>
</reference>
<feature type="transmembrane region" description="Helical" evidence="1">
    <location>
        <begin position="33"/>
        <end position="52"/>
    </location>
</feature>
<protein>
    <submittedName>
        <fullName evidence="2">Uncharacterized protein</fullName>
    </submittedName>
</protein>
<accession>A0A562T509</accession>
<keyword evidence="3" id="KW-1185">Reference proteome</keyword>
<dbReference type="AlphaFoldDB" id="A0A562T509"/>
<comment type="caution">
    <text evidence="2">The sequence shown here is derived from an EMBL/GenBank/DDBJ whole genome shotgun (WGS) entry which is preliminary data.</text>
</comment>
<dbReference type="OrthoDB" id="663619at2"/>
<dbReference type="Proteomes" id="UP000316778">
    <property type="component" value="Unassembled WGS sequence"/>
</dbReference>
<evidence type="ECO:0000313" key="2">
    <source>
        <dbReference type="EMBL" id="TWI88627.1"/>
    </source>
</evidence>
<name>A0A562T509_CHIJA</name>
<keyword evidence="1" id="KW-0812">Transmembrane</keyword>
<sequence length="211" mass="24116">MITITILSLSFLAAVSCKIKKIKAPVDVLRLLWYLHLVLLFFSAVCLLLLVNGYGFKGAYTERVFFSLYAGTGVILYGLTPRNITGKWLYLLCFFGFPFVLLFGLLLPPLRILTIMACVALLYDGNLTRYPIDNDYALQTREQGILSRYPTYSLVTDKYWLFEKITPGVIHQPYWPQSLQMNIMSRDSVRVSLQGFNGRKMRLDTTICLGE</sequence>
<dbReference type="EMBL" id="VLLG01000003">
    <property type="protein sequence ID" value="TWI88627.1"/>
    <property type="molecule type" value="Genomic_DNA"/>
</dbReference>
<proteinExistence type="predicted"/>
<evidence type="ECO:0000256" key="1">
    <source>
        <dbReference type="SAM" id="Phobius"/>
    </source>
</evidence>
<dbReference type="RefSeq" id="WP_145714262.1">
    <property type="nucleotide sequence ID" value="NZ_BAAAFY010000001.1"/>
</dbReference>
<feature type="transmembrane region" description="Helical" evidence="1">
    <location>
        <begin position="88"/>
        <end position="107"/>
    </location>
</feature>
<gene>
    <name evidence="2" type="ORF">LX66_2713</name>
</gene>
<organism evidence="2 3">
    <name type="scientific">Chitinophaga japonensis</name>
    <name type="common">Flexibacter japonensis</name>
    <dbReference type="NCBI Taxonomy" id="104662"/>
    <lineage>
        <taxon>Bacteria</taxon>
        <taxon>Pseudomonadati</taxon>
        <taxon>Bacteroidota</taxon>
        <taxon>Chitinophagia</taxon>
        <taxon>Chitinophagales</taxon>
        <taxon>Chitinophagaceae</taxon>
        <taxon>Chitinophaga</taxon>
    </lineage>
</organism>
<feature type="transmembrane region" description="Helical" evidence="1">
    <location>
        <begin position="64"/>
        <end position="82"/>
    </location>
</feature>
<keyword evidence="1" id="KW-1133">Transmembrane helix</keyword>
<evidence type="ECO:0000313" key="3">
    <source>
        <dbReference type="Proteomes" id="UP000316778"/>
    </source>
</evidence>